<dbReference type="Proteomes" id="UP000646548">
    <property type="component" value="Unassembled WGS sequence"/>
</dbReference>
<accession>A0A834FN05</accession>
<sequence>MEYGGKMLAPKKDLFVCRSEAVPESRCVWAEFGLESGVWSAGKDGGGGCSRPAEAE</sequence>
<proteinExistence type="predicted"/>
<evidence type="ECO:0000313" key="2">
    <source>
        <dbReference type="Proteomes" id="UP000646548"/>
    </source>
</evidence>
<organism evidence="1 2">
    <name type="scientific">Oryzias melastigma</name>
    <name type="common">Marine medaka</name>
    <dbReference type="NCBI Taxonomy" id="30732"/>
    <lineage>
        <taxon>Eukaryota</taxon>
        <taxon>Metazoa</taxon>
        <taxon>Chordata</taxon>
        <taxon>Craniata</taxon>
        <taxon>Vertebrata</taxon>
        <taxon>Euteleostomi</taxon>
        <taxon>Actinopterygii</taxon>
        <taxon>Neopterygii</taxon>
        <taxon>Teleostei</taxon>
        <taxon>Neoteleostei</taxon>
        <taxon>Acanthomorphata</taxon>
        <taxon>Ovalentaria</taxon>
        <taxon>Atherinomorphae</taxon>
        <taxon>Beloniformes</taxon>
        <taxon>Adrianichthyidae</taxon>
        <taxon>Oryziinae</taxon>
        <taxon>Oryzias</taxon>
    </lineage>
</organism>
<dbReference type="EMBL" id="WKFB01000068">
    <property type="protein sequence ID" value="KAF6737198.1"/>
    <property type="molecule type" value="Genomic_DNA"/>
</dbReference>
<dbReference type="AlphaFoldDB" id="A0A834FN05"/>
<evidence type="ECO:0000313" key="1">
    <source>
        <dbReference type="EMBL" id="KAF6737198.1"/>
    </source>
</evidence>
<name>A0A834FN05_ORYME</name>
<protein>
    <submittedName>
        <fullName evidence="1">Uncharacterized protein</fullName>
    </submittedName>
</protein>
<reference evidence="1" key="1">
    <citation type="journal article" name="BMC Genomics">
        <title>Long-read sequencing and de novo genome assembly of marine medaka (Oryzias melastigma).</title>
        <authorList>
            <person name="Liang P."/>
            <person name="Saqib H.S.A."/>
            <person name="Ni X."/>
            <person name="Shen Y."/>
        </authorList>
    </citation>
    <scope>NUCLEOTIDE SEQUENCE</scope>
    <source>
        <strain evidence="1">Bigg-433</strain>
    </source>
</reference>
<comment type="caution">
    <text evidence="1">The sequence shown here is derived from an EMBL/GenBank/DDBJ whole genome shotgun (WGS) entry which is preliminary data.</text>
</comment>
<gene>
    <name evidence="1" type="ORF">FQA47_022123</name>
</gene>